<gene>
    <name evidence="1" type="ORF">BN1723_000338</name>
</gene>
<protein>
    <submittedName>
        <fullName evidence="1">Uncharacterized protein</fullName>
    </submittedName>
</protein>
<evidence type="ECO:0000313" key="1">
    <source>
        <dbReference type="EMBL" id="CRK20520.1"/>
    </source>
</evidence>
<sequence length="107" mass="12093">MCVKCIRLIDVFHGMWILGEAAYHLATEQKLSALERLAISLPHTFHPRLDLQNRVVAVDIWPATNAKHKLVRNAVIPGGHELLSVGVAALVGKSRELDAWSYRWDMR</sequence>
<reference evidence="2" key="1">
    <citation type="submission" date="2015-05" db="EMBL/GenBank/DDBJ databases">
        <authorList>
            <person name="Fogelqvist Johan"/>
        </authorList>
    </citation>
    <scope>NUCLEOTIDE SEQUENCE [LARGE SCALE GENOMIC DNA]</scope>
</reference>
<accession>A0A0G4LFP7</accession>
<dbReference type="AlphaFoldDB" id="A0A0G4LFP7"/>
<name>A0A0G4LFP7_VERLO</name>
<proteinExistence type="predicted"/>
<organism evidence="1 2">
    <name type="scientific">Verticillium longisporum</name>
    <name type="common">Verticillium dahliae var. longisporum</name>
    <dbReference type="NCBI Taxonomy" id="100787"/>
    <lineage>
        <taxon>Eukaryota</taxon>
        <taxon>Fungi</taxon>
        <taxon>Dikarya</taxon>
        <taxon>Ascomycota</taxon>
        <taxon>Pezizomycotina</taxon>
        <taxon>Sordariomycetes</taxon>
        <taxon>Hypocreomycetidae</taxon>
        <taxon>Glomerellales</taxon>
        <taxon>Plectosphaerellaceae</taxon>
        <taxon>Verticillium</taxon>
    </lineage>
</organism>
<dbReference type="EMBL" id="CVQI01011112">
    <property type="protein sequence ID" value="CRK20520.1"/>
    <property type="molecule type" value="Genomic_DNA"/>
</dbReference>
<evidence type="ECO:0000313" key="2">
    <source>
        <dbReference type="Proteomes" id="UP000045706"/>
    </source>
</evidence>
<dbReference type="Proteomes" id="UP000045706">
    <property type="component" value="Unassembled WGS sequence"/>
</dbReference>